<feature type="binding site" evidence="4">
    <location>
        <position position="238"/>
    </location>
    <ligand>
        <name>pyridoxal 5'-phosphate</name>
        <dbReference type="ChEBI" id="CHEBI:597326"/>
    </ligand>
</feature>
<comment type="cofactor">
    <cofactor evidence="4 5">
        <name>pyridoxal 5'-phosphate</name>
        <dbReference type="ChEBI" id="CHEBI:597326"/>
    </cofactor>
</comment>
<dbReference type="InterPro" id="IPR015422">
    <property type="entry name" value="PyrdxlP-dep_Trfase_small"/>
</dbReference>
<comment type="catalytic activity">
    <reaction evidence="4 5">
        <text>L-kynurenine + H2O = anthranilate + L-alanine + H(+)</text>
        <dbReference type="Rhea" id="RHEA:16813"/>
        <dbReference type="ChEBI" id="CHEBI:15377"/>
        <dbReference type="ChEBI" id="CHEBI:15378"/>
        <dbReference type="ChEBI" id="CHEBI:16567"/>
        <dbReference type="ChEBI" id="CHEBI:57959"/>
        <dbReference type="ChEBI" id="CHEBI:57972"/>
        <dbReference type="EC" id="3.7.1.3"/>
    </reaction>
</comment>
<feature type="domain" description="Aminotransferase class V" evidence="6">
    <location>
        <begin position="176"/>
        <end position="281"/>
    </location>
</feature>
<dbReference type="GO" id="GO:0097268">
    <property type="term" value="C:cytoophidium"/>
    <property type="evidence" value="ECO:0007669"/>
    <property type="project" value="EnsemblFungi"/>
</dbReference>
<dbReference type="Pfam" id="PF00266">
    <property type="entry name" value="Aminotran_5"/>
    <property type="match status" value="1"/>
</dbReference>
<keyword evidence="4 5" id="KW-0963">Cytoplasm</keyword>
<feature type="binding site" evidence="4">
    <location>
        <position position="121"/>
    </location>
    <ligand>
        <name>pyridoxal 5'-phosphate</name>
        <dbReference type="ChEBI" id="CHEBI:597326"/>
    </ligand>
</feature>
<dbReference type="NCBIfam" id="TIGR01814">
    <property type="entry name" value="kynureninase"/>
    <property type="match status" value="1"/>
</dbReference>
<feature type="modified residue" description="N6-(pyridoxal phosphate)lysine" evidence="4">
    <location>
        <position position="264"/>
    </location>
</feature>
<dbReference type="GO" id="GO:0019441">
    <property type="term" value="P:L-tryptophan catabolic process to kynurenine"/>
    <property type="evidence" value="ECO:0007669"/>
    <property type="project" value="TreeGrafter"/>
</dbReference>
<comment type="function">
    <text evidence="4 5">Catalyzes the cleavage of L-kynurenine (L-Kyn) and L-3-hydroxykynurenine (L-3OHKyn) into anthranilic acid (AA) and 3-hydroxyanthranilic acid (3-OHAA), respectively.</text>
</comment>
<accession>A0A1D2VL91</accession>
<dbReference type="GO" id="GO:0005737">
    <property type="term" value="C:cytoplasm"/>
    <property type="evidence" value="ECO:0007669"/>
    <property type="project" value="UniProtKB-SubCell"/>
</dbReference>
<protein>
    <recommendedName>
        <fullName evidence="4 5">Kynureninase</fullName>
        <ecNumber evidence="4 5">3.7.1.3</ecNumber>
    </recommendedName>
    <alternativeName>
        <fullName evidence="4">Biosynthesis of nicotinic acid protein 5</fullName>
    </alternativeName>
    <alternativeName>
        <fullName evidence="4">L-kynurenine hydrolase</fullName>
    </alternativeName>
</protein>
<evidence type="ECO:0000256" key="5">
    <source>
        <dbReference type="PIRNR" id="PIRNR038800"/>
    </source>
</evidence>
<dbReference type="PIRSF" id="PIRSF038800">
    <property type="entry name" value="KYNU"/>
    <property type="match status" value="1"/>
</dbReference>
<organism evidence="7 8">
    <name type="scientific">Ascoidea rubescens DSM 1968</name>
    <dbReference type="NCBI Taxonomy" id="1344418"/>
    <lineage>
        <taxon>Eukaryota</taxon>
        <taxon>Fungi</taxon>
        <taxon>Dikarya</taxon>
        <taxon>Ascomycota</taxon>
        <taxon>Saccharomycotina</taxon>
        <taxon>Saccharomycetes</taxon>
        <taxon>Ascoideaceae</taxon>
        <taxon>Ascoidea</taxon>
    </lineage>
</organism>
<dbReference type="UniPathway" id="UPA00334">
    <property type="reaction ID" value="UER00455"/>
</dbReference>
<dbReference type="InterPro" id="IPR000192">
    <property type="entry name" value="Aminotrans_V_dom"/>
</dbReference>
<dbReference type="OrthoDB" id="5978656at2759"/>
<keyword evidence="8" id="KW-1185">Reference proteome</keyword>
<comment type="catalytic activity">
    <reaction evidence="5">
        <text>3-hydroxy-L-kynurenine + H2O = 3-hydroxyanthranilate + L-alanine + H(+)</text>
        <dbReference type="Rhea" id="RHEA:25143"/>
        <dbReference type="ChEBI" id="CHEBI:15377"/>
        <dbReference type="ChEBI" id="CHEBI:15378"/>
        <dbReference type="ChEBI" id="CHEBI:36559"/>
        <dbReference type="ChEBI" id="CHEBI:57972"/>
        <dbReference type="ChEBI" id="CHEBI:58125"/>
        <dbReference type="EC" id="3.7.1.3"/>
    </reaction>
</comment>
<dbReference type="FunCoup" id="A0A1D2VL91">
    <property type="interactions" value="208"/>
</dbReference>
<dbReference type="GO" id="GO:0043420">
    <property type="term" value="P:anthranilate metabolic process"/>
    <property type="evidence" value="ECO:0007669"/>
    <property type="project" value="UniProtKB-UniRule"/>
</dbReference>
<comment type="pathway">
    <text evidence="4 5">Amino-acid degradation; L-kynurenine degradation; L-alanine and anthranilate from L-kynurenine: step 1/1.</text>
</comment>
<comment type="pathway">
    <text evidence="4 5">Cofactor biosynthesis; NAD(+) biosynthesis; quinolinate from L-kynurenine: step 2/3.</text>
</comment>
<evidence type="ECO:0000256" key="4">
    <source>
        <dbReference type="HAMAP-Rule" id="MF_03017"/>
    </source>
</evidence>
<proteinExistence type="inferred from homology"/>
<comment type="subcellular location">
    <subcellularLocation>
        <location evidence="4 5">Cytoplasm</location>
    </subcellularLocation>
</comment>
<dbReference type="UniPathway" id="UPA00253">
    <property type="reaction ID" value="UER00329"/>
</dbReference>
<name>A0A1D2VL91_9ASCO</name>
<dbReference type="Pfam" id="PF22580">
    <property type="entry name" value="KYNU_C"/>
    <property type="match status" value="1"/>
</dbReference>
<evidence type="ECO:0000313" key="7">
    <source>
        <dbReference type="EMBL" id="ODV62354.1"/>
    </source>
</evidence>
<comment type="caution">
    <text evidence="4">Lacks conserved residue(s) required for the propagation of feature annotation.</text>
</comment>
<keyword evidence="3 4" id="KW-0663">Pyridoxal phosphate</keyword>
<dbReference type="GO" id="GO:0019805">
    <property type="term" value="P:quinolinate biosynthetic process"/>
    <property type="evidence" value="ECO:0007669"/>
    <property type="project" value="UniProtKB-UniRule"/>
</dbReference>
<reference evidence="8" key="1">
    <citation type="submission" date="2016-05" db="EMBL/GenBank/DDBJ databases">
        <title>Comparative genomics of biotechnologically important yeasts.</title>
        <authorList>
            <consortium name="DOE Joint Genome Institute"/>
            <person name="Riley R."/>
            <person name="Haridas S."/>
            <person name="Wolfe K.H."/>
            <person name="Lopes M.R."/>
            <person name="Hittinger C.T."/>
            <person name="Goker M."/>
            <person name="Salamov A."/>
            <person name="Wisecaver J."/>
            <person name="Long T.M."/>
            <person name="Aerts A.L."/>
            <person name="Barry K."/>
            <person name="Choi C."/>
            <person name="Clum A."/>
            <person name="Coughlan A.Y."/>
            <person name="Deshpande S."/>
            <person name="Douglass A.P."/>
            <person name="Hanson S.J."/>
            <person name="Klenk H.-P."/>
            <person name="Labutti K."/>
            <person name="Lapidus A."/>
            <person name="Lindquist E."/>
            <person name="Lipzen A."/>
            <person name="Meier-Kolthoff J.P."/>
            <person name="Ohm R.A."/>
            <person name="Otillar R.P."/>
            <person name="Pangilinan J."/>
            <person name="Peng Y."/>
            <person name="Rokas A."/>
            <person name="Rosa C.A."/>
            <person name="Scheuner C."/>
            <person name="Sibirny A.A."/>
            <person name="Slot J.C."/>
            <person name="Stielow J.B."/>
            <person name="Sun H."/>
            <person name="Kurtzman C.P."/>
            <person name="Blackwell M."/>
            <person name="Grigoriev I.V."/>
            <person name="Jeffries T.W."/>
        </authorList>
    </citation>
    <scope>NUCLEOTIDE SEQUENCE [LARGE SCALE GENOMIC DNA]</scope>
    <source>
        <strain evidence="8">DSM 1968</strain>
    </source>
</reference>
<dbReference type="GO" id="GO:0034354">
    <property type="term" value="P:'de novo' NAD+ biosynthetic process from L-tryptophan"/>
    <property type="evidence" value="ECO:0007669"/>
    <property type="project" value="UniProtKB-UniRule"/>
</dbReference>
<feature type="binding site" evidence="4">
    <location>
        <position position="305"/>
    </location>
    <ligand>
        <name>pyridoxal 5'-phosphate</name>
        <dbReference type="ChEBI" id="CHEBI:597326"/>
    </ligand>
</feature>
<dbReference type="EC" id="3.7.1.3" evidence="4 5"/>
<feature type="binding site" evidence="4">
    <location>
        <position position="241"/>
    </location>
    <ligand>
        <name>pyridoxal 5'-phosphate</name>
        <dbReference type="ChEBI" id="CHEBI:597326"/>
    </ligand>
</feature>
<dbReference type="GO" id="GO:0030170">
    <property type="term" value="F:pyridoxal phosphate binding"/>
    <property type="evidence" value="ECO:0007669"/>
    <property type="project" value="UniProtKB-UniRule"/>
</dbReference>
<dbReference type="InterPro" id="IPR010111">
    <property type="entry name" value="Kynureninase"/>
</dbReference>
<keyword evidence="1 4" id="KW-0662">Pyridine nucleotide biosynthesis</keyword>
<keyword evidence="2 4" id="KW-0378">Hydrolase</keyword>
<evidence type="ECO:0000256" key="1">
    <source>
        <dbReference type="ARBA" id="ARBA00022642"/>
    </source>
</evidence>
<dbReference type="Gene3D" id="3.40.640.10">
    <property type="entry name" value="Type I PLP-dependent aspartate aminotransferase-like (Major domain)"/>
    <property type="match status" value="1"/>
</dbReference>
<dbReference type="InterPro" id="IPR015424">
    <property type="entry name" value="PyrdxlP-dep_Trfase"/>
</dbReference>
<dbReference type="PANTHER" id="PTHR14084:SF0">
    <property type="entry name" value="KYNURENINASE"/>
    <property type="match status" value="1"/>
</dbReference>
<dbReference type="InterPro" id="IPR015421">
    <property type="entry name" value="PyrdxlP-dep_Trfase_major"/>
</dbReference>
<evidence type="ECO:0000259" key="6">
    <source>
        <dbReference type="Pfam" id="PF00266"/>
    </source>
</evidence>
<dbReference type="GO" id="GO:0030429">
    <property type="term" value="F:kynureninase activity"/>
    <property type="evidence" value="ECO:0007669"/>
    <property type="project" value="UniProtKB-UniRule"/>
</dbReference>
<feature type="binding site" evidence="4">
    <location>
        <begin position="151"/>
        <end position="154"/>
    </location>
    <ligand>
        <name>pyridoxal 5'-phosphate</name>
        <dbReference type="ChEBI" id="CHEBI:597326"/>
    </ligand>
</feature>
<gene>
    <name evidence="4" type="primary">BNA5</name>
    <name evidence="7" type="ORF">ASCRUDRAFT_32593</name>
</gene>
<dbReference type="SUPFAM" id="SSF53383">
    <property type="entry name" value="PLP-dependent transferases"/>
    <property type="match status" value="1"/>
</dbReference>
<dbReference type="HAMAP" id="MF_01970">
    <property type="entry name" value="Kynureninase"/>
    <property type="match status" value="1"/>
</dbReference>
<dbReference type="FunFam" id="3.40.640.10:FF:000031">
    <property type="entry name" value="Kynureninase"/>
    <property type="match status" value="1"/>
</dbReference>
<dbReference type="GO" id="GO:0097053">
    <property type="term" value="P:L-kynurenine catabolic process"/>
    <property type="evidence" value="ECO:0007669"/>
    <property type="project" value="UniProtKB-UniRule"/>
</dbReference>
<dbReference type="RefSeq" id="XP_020048661.1">
    <property type="nucleotide sequence ID" value="XM_020190374.1"/>
</dbReference>
<dbReference type="STRING" id="1344418.A0A1D2VL91"/>
<feature type="binding site" evidence="4">
    <location>
        <position position="122"/>
    </location>
    <ligand>
        <name>pyridoxal 5'-phosphate</name>
        <dbReference type="ChEBI" id="CHEBI:597326"/>
    </ligand>
</feature>
<dbReference type="AlphaFoldDB" id="A0A1D2VL91"/>
<dbReference type="PANTHER" id="PTHR14084">
    <property type="entry name" value="KYNURENINASE"/>
    <property type="match status" value="1"/>
</dbReference>
<feature type="binding site" evidence="4">
    <location>
        <position position="263"/>
    </location>
    <ligand>
        <name>pyridoxal 5'-phosphate</name>
        <dbReference type="ChEBI" id="CHEBI:597326"/>
    </ligand>
</feature>
<dbReference type="Gene3D" id="3.90.1150.10">
    <property type="entry name" value="Aspartate Aminotransferase, domain 1"/>
    <property type="match status" value="1"/>
</dbReference>
<evidence type="ECO:0000256" key="3">
    <source>
        <dbReference type="ARBA" id="ARBA00022898"/>
    </source>
</evidence>
<sequence>MASLSLSQLLDKAARWDQSYPIHKHLFHVPTLGSLGCPVAASEASSDCIYFCGNSLGLMPRKTRDAINNELDAWSLRAVDAHFNHPRSDGVNWMDIDLTLPDLLTSLLGTTANETAVMNTLTSNLNALLCAFYKPETNGKKNKILFEKGAFPSDYYAFLNQVRLHNLPGNPEDYLLQIAPKKNEFHLNTSDIVDLITQKHDEIALICFPGIQYYTGQFFDIQNITKVAHDYDIKIGWDLAHCVGNVSLDLHQWDVDFACFCSYKYLNSGPGSIAGIYVNEKYSKVNQNNDKNQPNTDYLPRLAGWWGNDASKRFQMIEKFEPISGALGFRQSNPSVIDVVSLKTSLEIFNQIGFHNLVEKSKLQSSFLLNLLRDSQHYIDPSFFKSSKAHLDEIDYPSFTILTPFDPDQRGCQLSLLFFPLNSKNNIMKSVFNYLWNHGIICDERRPNVIRFAPTPLYNTFTEIVQVVEKFNQAFDHIPKN</sequence>
<dbReference type="Proteomes" id="UP000095038">
    <property type="component" value="Unassembled WGS sequence"/>
</dbReference>
<evidence type="ECO:0000313" key="8">
    <source>
        <dbReference type="Proteomes" id="UP000095038"/>
    </source>
</evidence>
<comment type="similarity">
    <text evidence="4 5">Belongs to the kynureninase family.</text>
</comment>
<dbReference type="InParanoid" id="A0A1D2VL91"/>
<evidence type="ECO:0000256" key="2">
    <source>
        <dbReference type="ARBA" id="ARBA00022801"/>
    </source>
</evidence>
<comment type="subunit">
    <text evidence="4 5">Homodimer.</text>
</comment>
<dbReference type="GeneID" id="30964010"/>
<feature type="binding site" evidence="4">
    <location>
        <position position="333"/>
    </location>
    <ligand>
        <name>pyridoxal 5'-phosphate</name>
        <dbReference type="ChEBI" id="CHEBI:597326"/>
    </ligand>
</feature>
<dbReference type="EMBL" id="KV454477">
    <property type="protein sequence ID" value="ODV62354.1"/>
    <property type="molecule type" value="Genomic_DNA"/>
</dbReference>